<dbReference type="PANTHER" id="PTHR40077">
    <property type="entry name" value="MEMBRANE PROTEIN-RELATED"/>
    <property type="match status" value="1"/>
</dbReference>
<keyword evidence="2" id="KW-1003">Cell membrane</keyword>
<comment type="subcellular location">
    <subcellularLocation>
        <location evidence="1">Cell membrane</location>
        <topology evidence="1">Multi-pass membrane protein</topology>
    </subcellularLocation>
</comment>
<evidence type="ECO:0000259" key="7">
    <source>
        <dbReference type="Pfam" id="PF12823"/>
    </source>
</evidence>
<dbReference type="Proteomes" id="UP000244911">
    <property type="component" value="Unassembled WGS sequence"/>
</dbReference>
<evidence type="ECO:0000256" key="2">
    <source>
        <dbReference type="ARBA" id="ARBA00022475"/>
    </source>
</evidence>
<dbReference type="AlphaFoldDB" id="A0A2R8AKN1"/>
<evidence type="ECO:0000313" key="8">
    <source>
        <dbReference type="EMBL" id="SPF76444.1"/>
    </source>
</evidence>
<dbReference type="RefSeq" id="WP_108856447.1">
    <property type="nucleotide sequence ID" value="NZ_OMOI01000001.1"/>
</dbReference>
<dbReference type="GO" id="GO:0005886">
    <property type="term" value="C:plasma membrane"/>
    <property type="evidence" value="ECO:0007669"/>
    <property type="project" value="UniProtKB-SubCell"/>
</dbReference>
<organism evidence="8 9">
    <name type="scientific">Aliiroseovarius pelagivivens</name>
    <dbReference type="NCBI Taxonomy" id="1639690"/>
    <lineage>
        <taxon>Bacteria</taxon>
        <taxon>Pseudomonadati</taxon>
        <taxon>Pseudomonadota</taxon>
        <taxon>Alphaproteobacteria</taxon>
        <taxon>Rhodobacterales</taxon>
        <taxon>Paracoccaceae</taxon>
        <taxon>Aliiroseovarius</taxon>
    </lineage>
</organism>
<evidence type="ECO:0000256" key="4">
    <source>
        <dbReference type="ARBA" id="ARBA00022989"/>
    </source>
</evidence>
<feature type="domain" description="DUF3817" evidence="7">
    <location>
        <begin position="9"/>
        <end position="94"/>
    </location>
</feature>
<evidence type="ECO:0000256" key="1">
    <source>
        <dbReference type="ARBA" id="ARBA00004651"/>
    </source>
</evidence>
<protein>
    <recommendedName>
        <fullName evidence="7">DUF3817 domain-containing protein</fullName>
    </recommendedName>
</protein>
<accession>A0A2R8AKN1</accession>
<keyword evidence="3 6" id="KW-0812">Transmembrane</keyword>
<dbReference type="PANTHER" id="PTHR40077:SF1">
    <property type="entry name" value="MEMBRANE PROTEIN"/>
    <property type="match status" value="1"/>
</dbReference>
<evidence type="ECO:0000256" key="6">
    <source>
        <dbReference type="SAM" id="Phobius"/>
    </source>
</evidence>
<feature type="transmembrane region" description="Helical" evidence="6">
    <location>
        <begin position="47"/>
        <end position="68"/>
    </location>
</feature>
<keyword evidence="4 6" id="KW-1133">Transmembrane helix</keyword>
<keyword evidence="9" id="KW-1185">Reference proteome</keyword>
<keyword evidence="5 6" id="KW-0472">Membrane</keyword>
<evidence type="ECO:0000256" key="3">
    <source>
        <dbReference type="ARBA" id="ARBA00022692"/>
    </source>
</evidence>
<sequence length="106" mass="12026">MTKARSIWMFRKIASVEGWSFIVLLFVAMPLKYWADMTEIVPMVGMAHGWLFVAYMGTLVFASSYGGLTMTRVNWAILASLLPFGTFVHDPYLKRDEEAVRAQDAV</sequence>
<dbReference type="InterPro" id="IPR023845">
    <property type="entry name" value="DUF3817_TM"/>
</dbReference>
<evidence type="ECO:0000313" key="9">
    <source>
        <dbReference type="Proteomes" id="UP000244911"/>
    </source>
</evidence>
<dbReference type="Pfam" id="PF12823">
    <property type="entry name" value="DUF3817"/>
    <property type="match status" value="1"/>
</dbReference>
<name>A0A2R8AKN1_9RHOB</name>
<dbReference type="NCBIfam" id="TIGR03954">
    <property type="entry name" value="integ_memb_HG"/>
    <property type="match status" value="1"/>
</dbReference>
<gene>
    <name evidence="8" type="ORF">ALP8811_01449</name>
</gene>
<evidence type="ECO:0000256" key="5">
    <source>
        <dbReference type="ARBA" id="ARBA00023136"/>
    </source>
</evidence>
<dbReference type="EMBL" id="OMOI01000001">
    <property type="protein sequence ID" value="SPF76444.1"/>
    <property type="molecule type" value="Genomic_DNA"/>
</dbReference>
<dbReference type="OrthoDB" id="1121311at2"/>
<proteinExistence type="predicted"/>
<feature type="transmembrane region" description="Helical" evidence="6">
    <location>
        <begin position="12"/>
        <end position="35"/>
    </location>
</feature>
<reference evidence="8 9" key="1">
    <citation type="submission" date="2018-03" db="EMBL/GenBank/DDBJ databases">
        <authorList>
            <person name="Keele B.F."/>
        </authorList>
    </citation>
    <scope>NUCLEOTIDE SEQUENCE [LARGE SCALE GENOMIC DNA]</scope>
    <source>
        <strain evidence="8 9">CECT 8811</strain>
    </source>
</reference>